<keyword evidence="4" id="KW-0238">DNA-binding</keyword>
<dbReference type="InterPro" id="IPR053392">
    <property type="entry name" value="Transposase_IS30-like"/>
</dbReference>
<dbReference type="PROSITE" id="PS01043">
    <property type="entry name" value="TRANSPOSASE_IS30"/>
    <property type="match status" value="1"/>
</dbReference>
<dbReference type="Pfam" id="PF00665">
    <property type="entry name" value="rve"/>
    <property type="match status" value="1"/>
</dbReference>
<evidence type="ECO:0000259" key="6">
    <source>
        <dbReference type="PROSITE" id="PS50994"/>
    </source>
</evidence>
<accession>A0ABW9H1P0</accession>
<comment type="caution">
    <text evidence="7">The sequence shown here is derived from an EMBL/GenBank/DDBJ whole genome shotgun (WGS) entry which is preliminary data.</text>
</comment>
<dbReference type="Gene3D" id="3.30.420.10">
    <property type="entry name" value="Ribonuclease H-like superfamily/Ribonuclease H"/>
    <property type="match status" value="1"/>
</dbReference>
<protein>
    <submittedName>
        <fullName evidence="7">IS30 family transposase</fullName>
    </submittedName>
</protein>
<dbReference type="InterPro" id="IPR012337">
    <property type="entry name" value="RNaseH-like_sf"/>
</dbReference>
<keyword evidence="8" id="KW-1185">Reference proteome</keyword>
<reference evidence="7 8" key="1">
    <citation type="journal article" date="2016" name="Int. J. Syst. Evol. Microbiol.">
        <title>Peptococcus simiae sp. nov., isolated from rhesus macaque faeces and emended description of the genus Peptococcus.</title>
        <authorList>
            <person name="Shkoporov A.N."/>
            <person name="Efimov B.A."/>
            <person name="Kondova I."/>
            <person name="Ouwerling B."/>
            <person name="Chaplin A.V."/>
            <person name="Shcherbakova V.A."/>
            <person name="Langermans J.A.M."/>
        </authorList>
    </citation>
    <scope>NUCLEOTIDE SEQUENCE [LARGE SCALE GENOMIC DNA]</scope>
    <source>
        <strain evidence="7 8">M108</strain>
    </source>
</reference>
<comment type="similarity">
    <text evidence="2">Belongs to the transposase IS30 family.</text>
</comment>
<evidence type="ECO:0000256" key="5">
    <source>
        <dbReference type="ARBA" id="ARBA00023172"/>
    </source>
</evidence>
<dbReference type="Proteomes" id="UP001631949">
    <property type="component" value="Unassembled WGS sequence"/>
</dbReference>
<dbReference type="InterPro" id="IPR025246">
    <property type="entry name" value="IS30-like_HTH"/>
</dbReference>
<feature type="domain" description="Integrase catalytic" evidence="6">
    <location>
        <begin position="145"/>
        <end position="308"/>
    </location>
</feature>
<dbReference type="RefSeq" id="WP_408978146.1">
    <property type="nucleotide sequence ID" value="NZ_JBJUVG010000032.1"/>
</dbReference>
<evidence type="ECO:0000313" key="7">
    <source>
        <dbReference type="EMBL" id="MFM9414540.1"/>
    </source>
</evidence>
<dbReference type="EMBL" id="JBJUVG010000032">
    <property type="protein sequence ID" value="MFM9414540.1"/>
    <property type="molecule type" value="Genomic_DNA"/>
</dbReference>
<keyword evidence="5" id="KW-0233">DNA recombination</keyword>
<dbReference type="PANTHER" id="PTHR10948">
    <property type="entry name" value="TRANSPOSASE"/>
    <property type="match status" value="1"/>
</dbReference>
<dbReference type="PROSITE" id="PS50994">
    <property type="entry name" value="INTEGRASE"/>
    <property type="match status" value="1"/>
</dbReference>
<evidence type="ECO:0000256" key="2">
    <source>
        <dbReference type="ARBA" id="ARBA00006363"/>
    </source>
</evidence>
<dbReference type="PANTHER" id="PTHR10948:SF23">
    <property type="entry name" value="TRANSPOSASE INSI FOR INSERTION SEQUENCE ELEMENT IS30A-RELATED"/>
    <property type="match status" value="1"/>
</dbReference>
<organism evidence="7 8">
    <name type="scientific">Peptococcus simiae</name>
    <dbReference type="NCBI Taxonomy" id="1643805"/>
    <lineage>
        <taxon>Bacteria</taxon>
        <taxon>Bacillati</taxon>
        <taxon>Bacillota</taxon>
        <taxon>Clostridia</taxon>
        <taxon>Eubacteriales</taxon>
        <taxon>Peptococcaceae</taxon>
        <taxon>Peptococcus</taxon>
    </lineage>
</organism>
<dbReference type="InterPro" id="IPR001584">
    <property type="entry name" value="Integrase_cat-core"/>
</dbReference>
<gene>
    <name evidence="7" type="ORF">ACKQTC_09200</name>
</gene>
<evidence type="ECO:0000313" key="8">
    <source>
        <dbReference type="Proteomes" id="UP001631949"/>
    </source>
</evidence>
<dbReference type="Gene3D" id="1.10.10.60">
    <property type="entry name" value="Homeodomain-like"/>
    <property type="match status" value="1"/>
</dbReference>
<evidence type="ECO:0000256" key="4">
    <source>
        <dbReference type="ARBA" id="ARBA00023125"/>
    </source>
</evidence>
<dbReference type="SUPFAM" id="SSF53098">
    <property type="entry name" value="Ribonuclease H-like"/>
    <property type="match status" value="1"/>
</dbReference>
<evidence type="ECO:0000256" key="1">
    <source>
        <dbReference type="ARBA" id="ARBA00002190"/>
    </source>
</evidence>
<dbReference type="InterPro" id="IPR051917">
    <property type="entry name" value="Transposase-Integrase"/>
</dbReference>
<comment type="function">
    <text evidence="1">Required for the transposition of the insertion element.</text>
</comment>
<evidence type="ECO:0000256" key="3">
    <source>
        <dbReference type="ARBA" id="ARBA00022578"/>
    </source>
</evidence>
<dbReference type="InterPro" id="IPR036397">
    <property type="entry name" value="RNaseH_sf"/>
</dbReference>
<keyword evidence="3" id="KW-0815">Transposition</keyword>
<name>A0ABW9H1P0_9FIRM</name>
<dbReference type="Pfam" id="PF13936">
    <property type="entry name" value="HTH_38"/>
    <property type="match status" value="1"/>
</dbReference>
<proteinExistence type="inferred from homology"/>
<dbReference type="InterPro" id="IPR001598">
    <property type="entry name" value="Transposase_IS30_CS"/>
</dbReference>
<sequence length="312" mass="35478">MSYHHLTTFERGRLEAMHKEGHSIRFIAAQLLRSPSTISRELRRCGGKTYIAENAHQDYQAKRQASCRKGKASPELVAIICEKLQATWSPEQIVGRLLHGRVCVKSIYRWLYTGLLGLDVDILRHKGKKKQDGDTRGTFATGLSIHDRPEEVEDRMSIGHWEADSVLSPRNKSKACVATFLERKSRLYLAFKMPDRTAVSMRDSIVQLAKMVGSSLETITSDRGKEFACYEEIQESLKVPIYFADPGSPYQRGSNENANGLLREFFPKTTDFSKVSEDALVEALLKINNRPRKCLGWKTPLEVFQHEVLHLI</sequence>
<dbReference type="NCBIfam" id="NF033563">
    <property type="entry name" value="transpos_IS30"/>
    <property type="match status" value="1"/>
</dbReference>